<dbReference type="EMBL" id="BORT01000041">
    <property type="protein sequence ID" value="GIO50995.1"/>
    <property type="molecule type" value="Genomic_DNA"/>
</dbReference>
<keyword evidence="2" id="KW-1185">Reference proteome</keyword>
<accession>A0A920CU55</accession>
<dbReference type="Pfam" id="PF24741">
    <property type="entry name" value="AlkZ-rel"/>
    <property type="match status" value="1"/>
</dbReference>
<protein>
    <submittedName>
        <fullName evidence="1">Uncharacterized protein</fullName>
    </submittedName>
</protein>
<evidence type="ECO:0000313" key="1">
    <source>
        <dbReference type="EMBL" id="GIO50995.1"/>
    </source>
</evidence>
<evidence type="ECO:0000313" key="2">
    <source>
        <dbReference type="Proteomes" id="UP000682811"/>
    </source>
</evidence>
<comment type="caution">
    <text evidence="1">The sequence shown here is derived from an EMBL/GenBank/DDBJ whole genome shotgun (WGS) entry which is preliminary data.</text>
</comment>
<dbReference type="RefSeq" id="WP_212981068.1">
    <property type="nucleotide sequence ID" value="NZ_AP025343.1"/>
</dbReference>
<organism evidence="1 2">
    <name type="scientific">Paenibacillus azoreducens</name>
    <dbReference type="NCBI Taxonomy" id="116718"/>
    <lineage>
        <taxon>Bacteria</taxon>
        <taxon>Bacillati</taxon>
        <taxon>Bacillota</taxon>
        <taxon>Bacilli</taxon>
        <taxon>Bacillales</taxon>
        <taxon>Paenibacillaceae</taxon>
        <taxon>Paenibacillus</taxon>
    </lineage>
</organism>
<dbReference type="InterPro" id="IPR056298">
    <property type="entry name" value="AlkZ-rel"/>
</dbReference>
<dbReference type="AlphaFoldDB" id="A0A920CU55"/>
<dbReference type="Proteomes" id="UP000682811">
    <property type="component" value="Unassembled WGS sequence"/>
</dbReference>
<proteinExistence type="predicted"/>
<name>A0A920CU55_9BACL</name>
<reference evidence="1 2" key="1">
    <citation type="submission" date="2021-03" db="EMBL/GenBank/DDBJ databases">
        <title>Antimicrobial resistance genes in bacteria isolated from Japanese honey, and their potential for conferring macrolide and lincosamide resistance in the American foulbrood pathogen Paenibacillus larvae.</title>
        <authorList>
            <person name="Okamoto M."/>
            <person name="Kumagai M."/>
            <person name="Kanamori H."/>
            <person name="Takamatsu D."/>
        </authorList>
    </citation>
    <scope>NUCLEOTIDE SEQUENCE [LARGE SCALE GENOMIC DNA]</scope>
    <source>
        <strain evidence="1 2">J34TS1</strain>
    </source>
</reference>
<sequence>MNEANQGEAIIRNYDEAAEYIMRIGILPLASCIPEFPSLESITRKESWHSGEEDDPWTWRTRFPYEGKAGYGKFMKKKAFLISAEWFPLVYACLGMGRDAENCYQDGLLSKTAWELYQLIDIDQGIDTRALRERAHMKAVEDKKAFDRAVLELQETMLIVISGVKTKVNEAGETNGWSSTAYETTEHWMKQNGIGKAPCSKQEAGQQLLARLQDNCSSRAFAYFKKQFQQ</sequence>
<gene>
    <name evidence="1" type="ORF">J34TS1_57600</name>
</gene>